<name>D5RT65_9PROT</name>
<keyword evidence="2" id="KW-1185">Reference proteome</keyword>
<feature type="non-terminal residue" evidence="1">
    <location>
        <position position="1"/>
    </location>
</feature>
<proteinExistence type="predicted"/>
<reference evidence="1 2" key="1">
    <citation type="submission" date="2010-04" db="EMBL/GenBank/DDBJ databases">
        <authorList>
            <person name="Qin X."/>
            <person name="Bachman B."/>
            <person name="Battles P."/>
            <person name="Bell A."/>
            <person name="Bess C."/>
            <person name="Bickham C."/>
            <person name="Chaboub L."/>
            <person name="Chen D."/>
            <person name="Coyle M."/>
            <person name="Deiros D.R."/>
            <person name="Dinh H."/>
            <person name="Forbes L."/>
            <person name="Fowler G."/>
            <person name="Francisco L."/>
            <person name="Fu Q."/>
            <person name="Gubbala S."/>
            <person name="Hale W."/>
            <person name="Han Y."/>
            <person name="Hemphill L."/>
            <person name="Highlander S.K."/>
            <person name="Hirani K."/>
            <person name="Hogues M."/>
            <person name="Jackson L."/>
            <person name="Jakkamsetti A."/>
            <person name="Javaid M."/>
            <person name="Jiang H."/>
            <person name="Korchina V."/>
            <person name="Kovar C."/>
            <person name="Lara F."/>
            <person name="Lee S."/>
            <person name="Mata R."/>
            <person name="Mathew T."/>
            <person name="Moen C."/>
            <person name="Morales K."/>
            <person name="Munidasa M."/>
            <person name="Nazareth L."/>
            <person name="Ngo R."/>
            <person name="Nguyen L."/>
            <person name="Okwuonu G."/>
            <person name="Ongeri F."/>
            <person name="Patil S."/>
            <person name="Petrosino J."/>
            <person name="Pham C."/>
            <person name="Pham P."/>
            <person name="Pu L.-L."/>
            <person name="Puazo M."/>
            <person name="Raj R."/>
            <person name="Reid J."/>
            <person name="Rouhana J."/>
            <person name="Saada N."/>
            <person name="Shang Y."/>
            <person name="Simmons D."/>
            <person name="Thornton R."/>
            <person name="Warren J."/>
            <person name="Weissenberger G."/>
            <person name="Zhang J."/>
            <person name="Zhang L."/>
            <person name="Zhou C."/>
            <person name="Zhu D."/>
            <person name="Muzny D."/>
            <person name="Worley K."/>
            <person name="Gibbs R."/>
        </authorList>
    </citation>
    <scope>NUCLEOTIDE SEQUENCE [LARGE SCALE GENOMIC DNA]</scope>
    <source>
        <strain evidence="1 2">ATCC 49957</strain>
    </source>
</reference>
<sequence>LPGCEPPSVGGLAPCAEGAVGWVVVVLPGAGVVLVAPPLVLPVTLGWPAVGPAPEPGLPEPCCARAAPLMPIRAAAVKASIELRMNILLDLSRPGRGSVSAG</sequence>
<protein>
    <submittedName>
        <fullName evidence="1">Uncharacterized protein</fullName>
    </submittedName>
</protein>
<accession>D5RT65</accession>
<dbReference type="Proteomes" id="UP000005324">
    <property type="component" value="Unassembled WGS sequence"/>
</dbReference>
<organism evidence="1 2">
    <name type="scientific">Pseudoroseomonas cervicalis ATCC 49957</name>
    <dbReference type="NCBI Taxonomy" id="525371"/>
    <lineage>
        <taxon>Bacteria</taxon>
        <taxon>Pseudomonadati</taxon>
        <taxon>Pseudomonadota</taxon>
        <taxon>Alphaproteobacteria</taxon>
        <taxon>Acetobacterales</taxon>
        <taxon>Roseomonadaceae</taxon>
        <taxon>Roseomonas</taxon>
    </lineage>
</organism>
<dbReference type="HOGENOM" id="CLU_2283529_0_0_5"/>
<dbReference type="EMBL" id="ADVL01000780">
    <property type="protein sequence ID" value="EFH09507.1"/>
    <property type="molecule type" value="Genomic_DNA"/>
</dbReference>
<gene>
    <name evidence="1" type="ORF">HMPREF0731_4277</name>
</gene>
<dbReference type="AlphaFoldDB" id="D5RT65"/>
<evidence type="ECO:0000313" key="2">
    <source>
        <dbReference type="Proteomes" id="UP000005324"/>
    </source>
</evidence>
<evidence type="ECO:0000313" key="1">
    <source>
        <dbReference type="EMBL" id="EFH09507.1"/>
    </source>
</evidence>
<comment type="caution">
    <text evidence="1">The sequence shown here is derived from an EMBL/GenBank/DDBJ whole genome shotgun (WGS) entry which is preliminary data.</text>
</comment>